<dbReference type="PATRIC" id="fig|199198.5.peg.3073"/>
<gene>
    <name evidence="1" type="ORF">ALO91_101781</name>
</gene>
<dbReference type="AlphaFoldDB" id="A0A0P9JWP4"/>
<proteinExistence type="predicted"/>
<comment type="caution">
    <text evidence="1">The sequence shown here is derived from an EMBL/GenBank/DDBJ whole genome shotgun (WGS) entry which is preliminary data.</text>
</comment>
<name>A0A0P9JWP4_PSESX</name>
<evidence type="ECO:0000313" key="2">
    <source>
        <dbReference type="Proteomes" id="UP000050297"/>
    </source>
</evidence>
<dbReference type="Proteomes" id="UP000050297">
    <property type="component" value="Unassembled WGS sequence"/>
</dbReference>
<accession>A0A0P9JWP4</accession>
<organism evidence="1 2">
    <name type="scientific">Pseudomonas syringae pv. aceris</name>
    <dbReference type="NCBI Taxonomy" id="199198"/>
    <lineage>
        <taxon>Bacteria</taxon>
        <taxon>Pseudomonadati</taxon>
        <taxon>Pseudomonadota</taxon>
        <taxon>Gammaproteobacteria</taxon>
        <taxon>Pseudomonadales</taxon>
        <taxon>Pseudomonadaceae</taxon>
        <taxon>Pseudomonas</taxon>
        <taxon>Pseudomonas syringae</taxon>
    </lineage>
</organism>
<reference evidence="1 2" key="1">
    <citation type="submission" date="2015-09" db="EMBL/GenBank/DDBJ databases">
        <title>Genome announcement of multiple Pseudomonas syringae strains.</title>
        <authorList>
            <person name="Thakur S."/>
            <person name="Wang P.W."/>
            <person name="Gong Y."/>
            <person name="Weir B.S."/>
            <person name="Guttman D.S."/>
        </authorList>
    </citation>
    <scope>NUCLEOTIDE SEQUENCE [LARGE SCALE GENOMIC DNA]</scope>
    <source>
        <strain evidence="1 2">ICMP2802</strain>
    </source>
</reference>
<evidence type="ECO:0000313" key="1">
    <source>
        <dbReference type="EMBL" id="KPW20832.1"/>
    </source>
</evidence>
<sequence length="57" mass="6308">MAVAVSRKKPENVHDKSLEVISQVKADGTRCRLADTSPTAFGVGPFIERLFYSAKER</sequence>
<dbReference type="EMBL" id="LJPM01000237">
    <property type="protein sequence ID" value="KPW20832.1"/>
    <property type="molecule type" value="Genomic_DNA"/>
</dbReference>
<protein>
    <submittedName>
        <fullName evidence="1">Uncharacterized protein</fullName>
    </submittedName>
</protein>